<organism evidence="1 2">
    <name type="scientific">Vallitalea maricola</name>
    <dbReference type="NCBI Taxonomy" id="3074433"/>
    <lineage>
        <taxon>Bacteria</taxon>
        <taxon>Bacillati</taxon>
        <taxon>Bacillota</taxon>
        <taxon>Clostridia</taxon>
        <taxon>Lachnospirales</taxon>
        <taxon>Vallitaleaceae</taxon>
        <taxon>Vallitalea</taxon>
    </lineage>
</organism>
<comment type="caution">
    <text evidence="1">The sequence shown here is derived from an EMBL/GenBank/DDBJ whole genome shotgun (WGS) entry which is preliminary data.</text>
</comment>
<evidence type="ECO:0000313" key="1">
    <source>
        <dbReference type="EMBL" id="GMQ61759.1"/>
    </source>
</evidence>
<dbReference type="EMBL" id="BTPU01000013">
    <property type="protein sequence ID" value="GMQ61759.1"/>
    <property type="molecule type" value="Genomic_DNA"/>
</dbReference>
<proteinExistence type="predicted"/>
<gene>
    <name evidence="1" type="ORF">AN2V17_09880</name>
</gene>
<sequence length="272" mass="30643">MKNPEQFNKLLKQALSPTIEPNKEINQKIINQMKEKKMMKPNKKRRISVALSVAIISFALSITALAAWHLLSPKQVAEHFKDETLADAFEQENAIEINESVVSGGYNFTLLGIVSGKDISDFGNCGQNINLERTYAVVSIAKEDGSKMPDIKDEEYGKQSFFISPLIKGQKPWQVNIMTMNGGYQDSVIDGIMYRMIECDGVEIFADRGLYLGIISSTFYDVNAFNYNDETGEISVNDGYQGANVLFDLPLDITKADYVKAEKYLEEMWEDE</sequence>
<keyword evidence="2" id="KW-1185">Reference proteome</keyword>
<protein>
    <submittedName>
        <fullName evidence="1">Uncharacterized protein</fullName>
    </submittedName>
</protein>
<accession>A0ACB5UFN7</accession>
<evidence type="ECO:0000313" key="2">
    <source>
        <dbReference type="Proteomes" id="UP001374599"/>
    </source>
</evidence>
<name>A0ACB5UFN7_9FIRM</name>
<reference evidence="1" key="1">
    <citation type="submission" date="2023-09" db="EMBL/GenBank/DDBJ databases">
        <title>Vallitalea sediminicola and Vallitalea maricola sp. nov., anaerobic bacteria isolated from marine sediment.</title>
        <authorList>
            <person name="Hirano S."/>
            <person name="Maeda A."/>
            <person name="Terahara T."/>
            <person name="Mori K."/>
            <person name="Hamada M."/>
            <person name="Matsumoto R."/>
            <person name="Kobayashi T."/>
        </authorList>
    </citation>
    <scope>NUCLEOTIDE SEQUENCE</scope>
    <source>
        <strain evidence="1">AN17-2</strain>
    </source>
</reference>
<dbReference type="Proteomes" id="UP001374599">
    <property type="component" value="Unassembled WGS sequence"/>
</dbReference>